<dbReference type="EMBL" id="CP144103">
    <property type="protein sequence ID" value="WWC90075.1"/>
    <property type="molecule type" value="Genomic_DNA"/>
</dbReference>
<gene>
    <name evidence="1" type="ORF">L201_005008</name>
</gene>
<dbReference type="RefSeq" id="XP_066076838.1">
    <property type="nucleotide sequence ID" value="XM_066220741.1"/>
</dbReference>
<accession>A0AAX4JZV6</accession>
<dbReference type="GeneID" id="91095678"/>
<protein>
    <submittedName>
        <fullName evidence="1">Uncharacterized protein</fullName>
    </submittedName>
</protein>
<keyword evidence="2" id="KW-1185">Reference proteome</keyword>
<evidence type="ECO:0000313" key="2">
    <source>
        <dbReference type="Proteomes" id="UP001355207"/>
    </source>
</evidence>
<dbReference type="Proteomes" id="UP001355207">
    <property type="component" value="Chromosome 6"/>
</dbReference>
<evidence type="ECO:0000313" key="1">
    <source>
        <dbReference type="EMBL" id="WWC90075.1"/>
    </source>
</evidence>
<name>A0AAX4JZV6_9TREE</name>
<dbReference type="AlphaFoldDB" id="A0AAX4JZV6"/>
<proteinExistence type="predicted"/>
<sequence length="226" mass="25332">MSNTQISRNTLADAVRSTLNIDGVDTTPYHHDRVFWLSEAKLYIGDNYTPLGALVSTAEVPCHHTGVTCTAPRALLEYTLPYVGSKRLSQEWYGRTLNAGQYRLDCSRIGPRHNDEQFITDTLRMITENALEHVHPAGSPQQYCHPRGNKHKVALVNPSEGKDLYSLASSALPFELAKTLVRSTHSQLGDRKIIAYSTTAVDTADFNGRRPRSMIKFNWNTERCGK</sequence>
<reference evidence="1 2" key="1">
    <citation type="submission" date="2024-01" db="EMBL/GenBank/DDBJ databases">
        <title>Comparative genomics of Cryptococcus and Kwoniella reveals pathogenesis evolution and contrasting modes of karyotype evolution via chromosome fusion or intercentromeric recombination.</title>
        <authorList>
            <person name="Coelho M.A."/>
            <person name="David-Palma M."/>
            <person name="Shea T."/>
            <person name="Bowers K."/>
            <person name="McGinley-Smith S."/>
            <person name="Mohammad A.W."/>
            <person name="Gnirke A."/>
            <person name="Yurkov A.M."/>
            <person name="Nowrousian M."/>
            <person name="Sun S."/>
            <person name="Cuomo C.A."/>
            <person name="Heitman J."/>
        </authorList>
    </citation>
    <scope>NUCLEOTIDE SEQUENCE [LARGE SCALE GENOMIC DNA]</scope>
    <source>
        <strain evidence="1 2">CBS 6074</strain>
    </source>
</reference>
<organism evidence="1 2">
    <name type="scientific">Kwoniella dendrophila CBS 6074</name>
    <dbReference type="NCBI Taxonomy" id="1295534"/>
    <lineage>
        <taxon>Eukaryota</taxon>
        <taxon>Fungi</taxon>
        <taxon>Dikarya</taxon>
        <taxon>Basidiomycota</taxon>
        <taxon>Agaricomycotina</taxon>
        <taxon>Tremellomycetes</taxon>
        <taxon>Tremellales</taxon>
        <taxon>Cryptococcaceae</taxon>
        <taxon>Kwoniella</taxon>
    </lineage>
</organism>